<feature type="domain" description="Signal transduction histidine kinase subgroup 3 dimerisation and phosphoacceptor" evidence="12">
    <location>
        <begin position="204"/>
        <end position="269"/>
    </location>
</feature>
<dbReference type="Gene3D" id="1.20.5.1930">
    <property type="match status" value="1"/>
</dbReference>
<dbReference type="PANTHER" id="PTHR24421:SF10">
    <property type="entry name" value="NITRATE_NITRITE SENSOR PROTEIN NARQ"/>
    <property type="match status" value="1"/>
</dbReference>
<dbReference type="Gene3D" id="3.30.565.10">
    <property type="entry name" value="Histidine kinase-like ATPase, C-terminal domain"/>
    <property type="match status" value="1"/>
</dbReference>
<protein>
    <recommendedName>
        <fullName evidence="2">histidine kinase</fullName>
        <ecNumber evidence="2">2.7.13.3</ecNumber>
    </recommendedName>
</protein>
<evidence type="ECO:0000256" key="9">
    <source>
        <dbReference type="SAM" id="MobiDB-lite"/>
    </source>
</evidence>
<dbReference type="InterPro" id="IPR036890">
    <property type="entry name" value="HATPase_C_sf"/>
</dbReference>
<keyword evidence="15" id="KW-1185">Reference proteome</keyword>
<dbReference type="EMBL" id="FONG01000021">
    <property type="protein sequence ID" value="SFF60729.1"/>
    <property type="molecule type" value="Genomic_DNA"/>
</dbReference>
<evidence type="ECO:0000256" key="1">
    <source>
        <dbReference type="ARBA" id="ARBA00000085"/>
    </source>
</evidence>
<evidence type="ECO:0000256" key="5">
    <source>
        <dbReference type="ARBA" id="ARBA00022741"/>
    </source>
</evidence>
<evidence type="ECO:0000259" key="12">
    <source>
        <dbReference type="Pfam" id="PF07730"/>
    </source>
</evidence>
<keyword evidence="3" id="KW-0597">Phosphoprotein</keyword>
<dbReference type="AlphaFoldDB" id="A0A1I2K2Y6"/>
<evidence type="ECO:0000259" key="11">
    <source>
        <dbReference type="Pfam" id="PF02518"/>
    </source>
</evidence>
<keyword evidence="10" id="KW-0472">Membrane</keyword>
<reference evidence="14 15" key="1">
    <citation type="submission" date="2016-10" db="EMBL/GenBank/DDBJ databases">
        <authorList>
            <person name="de Groot N.N."/>
        </authorList>
    </citation>
    <scope>NUCLEOTIDE SEQUENCE [LARGE SCALE GENOMIC DNA]</scope>
    <source>
        <strain evidence="14 15">CGMCC 4.3510</strain>
    </source>
</reference>
<dbReference type="InterPro" id="IPR011712">
    <property type="entry name" value="Sig_transdc_His_kin_sub3_dim/P"/>
</dbReference>
<dbReference type="SUPFAM" id="SSF55874">
    <property type="entry name" value="ATPase domain of HSP90 chaperone/DNA topoisomerase II/histidine kinase"/>
    <property type="match status" value="1"/>
</dbReference>
<feature type="transmembrane region" description="Helical" evidence="10">
    <location>
        <begin position="152"/>
        <end position="170"/>
    </location>
</feature>
<dbReference type="Pfam" id="PF07730">
    <property type="entry name" value="HisKA_3"/>
    <property type="match status" value="1"/>
</dbReference>
<dbReference type="Pfam" id="PF23539">
    <property type="entry name" value="DUF7134"/>
    <property type="match status" value="1"/>
</dbReference>
<keyword evidence="5" id="KW-0547">Nucleotide-binding</keyword>
<evidence type="ECO:0000256" key="6">
    <source>
        <dbReference type="ARBA" id="ARBA00022777"/>
    </source>
</evidence>
<dbReference type="STRING" id="380248.SAMN05216251_12116"/>
<keyword evidence="7" id="KW-0067">ATP-binding</keyword>
<dbReference type="RefSeq" id="WP_093716513.1">
    <property type="nucleotide sequence ID" value="NZ_FONG01000021.1"/>
</dbReference>
<evidence type="ECO:0000256" key="4">
    <source>
        <dbReference type="ARBA" id="ARBA00022679"/>
    </source>
</evidence>
<dbReference type="InterPro" id="IPR003594">
    <property type="entry name" value="HATPase_dom"/>
</dbReference>
<keyword evidence="8" id="KW-0902">Two-component regulatory system</keyword>
<evidence type="ECO:0000256" key="3">
    <source>
        <dbReference type="ARBA" id="ARBA00022553"/>
    </source>
</evidence>
<dbReference type="Proteomes" id="UP000199323">
    <property type="component" value="Unassembled WGS sequence"/>
</dbReference>
<dbReference type="EC" id="2.7.13.3" evidence="2"/>
<keyword evidence="10" id="KW-1133">Transmembrane helix</keyword>
<comment type="catalytic activity">
    <reaction evidence="1">
        <text>ATP + protein L-histidine = ADP + protein N-phospho-L-histidine.</text>
        <dbReference type="EC" id="2.7.13.3"/>
    </reaction>
</comment>
<keyword evidence="10" id="KW-0812">Transmembrane</keyword>
<dbReference type="GO" id="GO:0016020">
    <property type="term" value="C:membrane"/>
    <property type="evidence" value="ECO:0007669"/>
    <property type="project" value="InterPro"/>
</dbReference>
<keyword evidence="6 14" id="KW-0418">Kinase</keyword>
<dbReference type="GO" id="GO:0005524">
    <property type="term" value="F:ATP binding"/>
    <property type="evidence" value="ECO:0007669"/>
    <property type="project" value="UniProtKB-KW"/>
</dbReference>
<evidence type="ECO:0000256" key="2">
    <source>
        <dbReference type="ARBA" id="ARBA00012438"/>
    </source>
</evidence>
<organism evidence="14 15">
    <name type="scientific">Actinacidiphila alni</name>
    <dbReference type="NCBI Taxonomy" id="380248"/>
    <lineage>
        <taxon>Bacteria</taxon>
        <taxon>Bacillati</taxon>
        <taxon>Actinomycetota</taxon>
        <taxon>Actinomycetes</taxon>
        <taxon>Kitasatosporales</taxon>
        <taxon>Streptomycetaceae</taxon>
        <taxon>Actinacidiphila</taxon>
    </lineage>
</organism>
<feature type="transmembrane region" description="Helical" evidence="10">
    <location>
        <begin position="127"/>
        <end position="146"/>
    </location>
</feature>
<keyword evidence="4" id="KW-0808">Transferase</keyword>
<name>A0A1I2K2Y6_9ACTN</name>
<gene>
    <name evidence="14" type="ORF">SAMN05216251_12116</name>
</gene>
<dbReference type="PANTHER" id="PTHR24421">
    <property type="entry name" value="NITRATE/NITRITE SENSOR PROTEIN NARX-RELATED"/>
    <property type="match status" value="1"/>
</dbReference>
<evidence type="ECO:0000256" key="8">
    <source>
        <dbReference type="ARBA" id="ARBA00023012"/>
    </source>
</evidence>
<accession>A0A1I2K2Y6</accession>
<feature type="region of interest" description="Disordered" evidence="9">
    <location>
        <begin position="363"/>
        <end position="385"/>
    </location>
</feature>
<dbReference type="Pfam" id="PF02518">
    <property type="entry name" value="HATPase_c"/>
    <property type="match status" value="1"/>
</dbReference>
<evidence type="ECO:0000256" key="10">
    <source>
        <dbReference type="SAM" id="Phobius"/>
    </source>
</evidence>
<feature type="domain" description="DUF7134" evidence="13">
    <location>
        <begin position="36"/>
        <end position="176"/>
    </location>
</feature>
<evidence type="ECO:0000259" key="13">
    <source>
        <dbReference type="Pfam" id="PF23539"/>
    </source>
</evidence>
<dbReference type="CDD" id="cd16917">
    <property type="entry name" value="HATPase_UhpB-NarQ-NarX-like"/>
    <property type="match status" value="1"/>
</dbReference>
<evidence type="ECO:0000313" key="14">
    <source>
        <dbReference type="EMBL" id="SFF60729.1"/>
    </source>
</evidence>
<feature type="domain" description="Histidine kinase/HSP90-like ATPase" evidence="11">
    <location>
        <begin position="314"/>
        <end position="411"/>
    </location>
</feature>
<evidence type="ECO:0000256" key="7">
    <source>
        <dbReference type="ARBA" id="ARBA00022840"/>
    </source>
</evidence>
<sequence length="420" mass="44056">MTSVQASPATAAGDALGTVRAVAARIRERVRRRLPAVAVDALFAAALFAGVCVLSHEVLRARPVSFLLVQTGLTLPLVWRRRAPLPVFCCVAAAAFGQWLADLQTPTDVALLVALYTVAAACDRRRLMVAFAILEAGIVLATVAWAEHHRGVATFASLSAMAVTAAVFGGNTRSRRDHLAFLEDRAVRLERERDQRAQLAVADERARIAREMHDIVTHNLSVMVALADGAVFAQGRSPDRAETAMRQVSATGRQAITDMRRFLGVLRADEPDALRHPMPGISQLESLADQVRAAGLPTVLTVTGDPGPVPAAAQLTVYRLVQEALTNTLKHAPAGTRAEVRIGCAPDTLTVTVTDDGPVPAAAATGRPGADGAARSPGHGIPGMRERAAAYGGSLTAGPVPGGGWRVTAVLVLGAPPEAL</sequence>
<evidence type="ECO:0000313" key="15">
    <source>
        <dbReference type="Proteomes" id="UP000199323"/>
    </source>
</evidence>
<proteinExistence type="predicted"/>
<dbReference type="GO" id="GO:0046983">
    <property type="term" value="F:protein dimerization activity"/>
    <property type="evidence" value="ECO:0007669"/>
    <property type="project" value="InterPro"/>
</dbReference>
<dbReference type="InterPro" id="IPR055558">
    <property type="entry name" value="DUF7134"/>
</dbReference>
<dbReference type="OrthoDB" id="227596at2"/>
<dbReference type="GO" id="GO:0000155">
    <property type="term" value="F:phosphorelay sensor kinase activity"/>
    <property type="evidence" value="ECO:0007669"/>
    <property type="project" value="InterPro"/>
</dbReference>
<feature type="transmembrane region" description="Helical" evidence="10">
    <location>
        <begin position="34"/>
        <end position="56"/>
    </location>
</feature>
<dbReference type="InterPro" id="IPR050482">
    <property type="entry name" value="Sensor_HK_TwoCompSys"/>
</dbReference>